<comment type="subcellular location">
    <subcellularLocation>
        <location evidence="1">Cell membrane</location>
        <topology evidence="1">Multi-pass membrane protein</topology>
    </subcellularLocation>
</comment>
<gene>
    <name evidence="7" type="primary">yfmI</name>
    <name evidence="7" type="ORF">CQU01_03250</name>
</gene>
<sequence>MKLNRNFSLLLFGLSFADIGDVLYMVSIISTIFILTDSATVASFVPFTITTAMFISSLLTPILIGKVNLKWLLASSQVGKTILLIILGGVFTHITAENYYLVFIVIGLIAFLDGCANPVGNTLIPHYVKREQLLKANGLADTIAQIIQTIMWFVGSLFLIIINQQQLIWIVGGLFFISSIILCLLENVTHESTETTKAAEQIKAGWKTLSEVPVLKKIVWIELLETIAGTVWIAAILYVFVSDALHVDETWWGFINGAFFVGLIIGSIYCIRYAYLIENKLSLYIFIGSLASAGVTIIFSVNSFPIMALFLSLCVGFFGQIKSIPQQTVIQTSVAKEKLATVYTSLSAIATGIFGVSSLAMGVIADVIGIRVVFLISGFLLILVSLIVRKNKELFISNTLN</sequence>
<evidence type="ECO:0000256" key="5">
    <source>
        <dbReference type="ARBA" id="ARBA00023136"/>
    </source>
</evidence>
<dbReference type="Pfam" id="PF07690">
    <property type="entry name" value="MFS_1"/>
    <property type="match status" value="1"/>
</dbReference>
<dbReference type="CDD" id="cd06173">
    <property type="entry name" value="MFS_MefA_like"/>
    <property type="match status" value="1"/>
</dbReference>
<evidence type="ECO:0000256" key="3">
    <source>
        <dbReference type="ARBA" id="ARBA00022692"/>
    </source>
</evidence>
<proteinExistence type="predicted"/>
<dbReference type="Proteomes" id="UP000321491">
    <property type="component" value="Unassembled WGS sequence"/>
</dbReference>
<keyword evidence="2" id="KW-1003">Cell membrane</keyword>
<feature type="transmembrane region" description="Helical" evidence="6">
    <location>
        <begin position="218"/>
        <end position="241"/>
    </location>
</feature>
<dbReference type="PANTHER" id="PTHR23513">
    <property type="entry name" value="INTEGRAL MEMBRANE EFFLUX PROTEIN-RELATED"/>
    <property type="match status" value="1"/>
</dbReference>
<keyword evidence="5 6" id="KW-0472">Membrane</keyword>
<dbReference type="RefSeq" id="WP_146934989.1">
    <property type="nucleotide sequence ID" value="NZ_BJXW01000004.1"/>
</dbReference>
<dbReference type="InterPro" id="IPR011701">
    <property type="entry name" value="MFS"/>
</dbReference>
<feature type="transmembrane region" description="Helical" evidence="6">
    <location>
        <begin position="342"/>
        <end position="362"/>
    </location>
</feature>
<comment type="caution">
    <text evidence="7">The sequence shown here is derived from an EMBL/GenBank/DDBJ whole genome shotgun (WGS) entry which is preliminary data.</text>
</comment>
<dbReference type="Gene3D" id="1.20.1250.20">
    <property type="entry name" value="MFS general substrate transporter like domains"/>
    <property type="match status" value="1"/>
</dbReference>
<keyword evidence="4 6" id="KW-1133">Transmembrane helix</keyword>
<keyword evidence="3 6" id="KW-0812">Transmembrane</keyword>
<dbReference type="GO" id="GO:0005886">
    <property type="term" value="C:plasma membrane"/>
    <property type="evidence" value="ECO:0007669"/>
    <property type="project" value="UniProtKB-SubCell"/>
</dbReference>
<evidence type="ECO:0000256" key="1">
    <source>
        <dbReference type="ARBA" id="ARBA00004651"/>
    </source>
</evidence>
<evidence type="ECO:0000256" key="6">
    <source>
        <dbReference type="SAM" id="Phobius"/>
    </source>
</evidence>
<dbReference type="OrthoDB" id="2351575at2"/>
<feature type="transmembrane region" description="Helical" evidence="6">
    <location>
        <begin position="139"/>
        <end position="161"/>
    </location>
</feature>
<feature type="transmembrane region" description="Helical" evidence="6">
    <location>
        <begin position="253"/>
        <end position="274"/>
    </location>
</feature>
<dbReference type="GO" id="GO:0022857">
    <property type="term" value="F:transmembrane transporter activity"/>
    <property type="evidence" value="ECO:0007669"/>
    <property type="project" value="InterPro"/>
</dbReference>
<dbReference type="SUPFAM" id="SSF103473">
    <property type="entry name" value="MFS general substrate transporter"/>
    <property type="match status" value="1"/>
</dbReference>
<feature type="transmembrane region" description="Helical" evidence="6">
    <location>
        <begin position="71"/>
        <end position="94"/>
    </location>
</feature>
<protein>
    <submittedName>
        <fullName evidence="7">Putative MFS-type transporter YfmI</fullName>
    </submittedName>
</protein>
<organism evidence="7 8">
    <name type="scientific">Cerasibacillus quisquiliarum</name>
    <dbReference type="NCBI Taxonomy" id="227865"/>
    <lineage>
        <taxon>Bacteria</taxon>
        <taxon>Bacillati</taxon>
        <taxon>Bacillota</taxon>
        <taxon>Bacilli</taxon>
        <taxon>Bacillales</taxon>
        <taxon>Bacillaceae</taxon>
        <taxon>Cerasibacillus</taxon>
    </lineage>
</organism>
<feature type="transmembrane region" description="Helical" evidence="6">
    <location>
        <begin position="304"/>
        <end position="321"/>
    </location>
</feature>
<dbReference type="EMBL" id="BJXW01000004">
    <property type="protein sequence ID" value="GEN30087.1"/>
    <property type="molecule type" value="Genomic_DNA"/>
</dbReference>
<name>A0A511UU33_9BACI</name>
<accession>A0A511UU33</accession>
<feature type="transmembrane region" description="Helical" evidence="6">
    <location>
        <begin position="167"/>
        <end position="185"/>
    </location>
</feature>
<evidence type="ECO:0000256" key="2">
    <source>
        <dbReference type="ARBA" id="ARBA00022475"/>
    </source>
</evidence>
<feature type="transmembrane region" description="Helical" evidence="6">
    <location>
        <begin position="100"/>
        <end position="119"/>
    </location>
</feature>
<dbReference type="PANTHER" id="PTHR23513:SF19">
    <property type="entry name" value="MAJOR FACILITATOR SUPERFAMILY (MFS) PROFILE DOMAIN-CONTAINING PROTEIN"/>
    <property type="match status" value="1"/>
</dbReference>
<feature type="transmembrane region" description="Helical" evidence="6">
    <location>
        <begin position="7"/>
        <end position="35"/>
    </location>
</feature>
<dbReference type="AlphaFoldDB" id="A0A511UU33"/>
<feature type="transmembrane region" description="Helical" evidence="6">
    <location>
        <begin position="281"/>
        <end position="298"/>
    </location>
</feature>
<keyword evidence="8" id="KW-1185">Reference proteome</keyword>
<feature type="transmembrane region" description="Helical" evidence="6">
    <location>
        <begin position="41"/>
        <end position="64"/>
    </location>
</feature>
<evidence type="ECO:0000313" key="8">
    <source>
        <dbReference type="Proteomes" id="UP000321491"/>
    </source>
</evidence>
<evidence type="ECO:0000313" key="7">
    <source>
        <dbReference type="EMBL" id="GEN30087.1"/>
    </source>
</evidence>
<feature type="transmembrane region" description="Helical" evidence="6">
    <location>
        <begin position="368"/>
        <end position="388"/>
    </location>
</feature>
<reference evidence="7 8" key="1">
    <citation type="submission" date="2019-07" db="EMBL/GenBank/DDBJ databases">
        <title>Whole genome shotgun sequence of Cerasibacillus quisquiliarum NBRC 102429.</title>
        <authorList>
            <person name="Hosoyama A."/>
            <person name="Uohara A."/>
            <person name="Ohji S."/>
            <person name="Ichikawa N."/>
        </authorList>
    </citation>
    <scope>NUCLEOTIDE SEQUENCE [LARGE SCALE GENOMIC DNA]</scope>
    <source>
        <strain evidence="7 8">NBRC 102429</strain>
    </source>
</reference>
<evidence type="ECO:0000256" key="4">
    <source>
        <dbReference type="ARBA" id="ARBA00022989"/>
    </source>
</evidence>
<dbReference type="InterPro" id="IPR036259">
    <property type="entry name" value="MFS_trans_sf"/>
</dbReference>